<dbReference type="GO" id="GO:0008250">
    <property type="term" value="C:oligosaccharyltransferase complex"/>
    <property type="evidence" value="ECO:0007669"/>
    <property type="project" value="InterPro"/>
</dbReference>
<dbReference type="PANTHER" id="PTHR12640:SF0">
    <property type="entry name" value="DOLICHYL-DIPHOSPHOOLIGOSACCHARIDE--PROTEIN GLYCOSYLTRANSFERASE SUBUNIT 2"/>
    <property type="match status" value="1"/>
</dbReference>
<dbReference type="Pfam" id="PF25147">
    <property type="entry name" value="Ribophorin_II_C"/>
    <property type="match status" value="1"/>
</dbReference>
<feature type="domain" description="Ribophorin II third" evidence="14">
    <location>
        <begin position="50"/>
        <end position="145"/>
    </location>
</feature>
<protein>
    <recommendedName>
        <fullName evidence="11">Ribophorin II</fullName>
    </recommendedName>
    <alternativeName>
        <fullName evidence="10">Ribophorin-2</fullName>
    </alternativeName>
</protein>
<dbReference type="PANTHER" id="PTHR12640">
    <property type="entry name" value="RIBOPHORIN II"/>
    <property type="match status" value="1"/>
</dbReference>
<keyword evidence="17" id="KW-1185">Reference proteome</keyword>
<evidence type="ECO:0000256" key="12">
    <source>
        <dbReference type="SAM" id="Phobius"/>
    </source>
</evidence>
<gene>
    <name evidence="16" type="ORF">BJ322DRAFT_1046231</name>
</gene>
<evidence type="ECO:0000313" key="17">
    <source>
        <dbReference type="Proteomes" id="UP000736335"/>
    </source>
</evidence>
<feature type="transmembrane region" description="Helical" evidence="12">
    <location>
        <begin position="245"/>
        <end position="265"/>
    </location>
</feature>
<evidence type="ECO:0000256" key="7">
    <source>
        <dbReference type="ARBA" id="ARBA00022824"/>
    </source>
</evidence>
<dbReference type="EMBL" id="WIUZ02000004">
    <property type="protein sequence ID" value="KAF9787965.1"/>
    <property type="molecule type" value="Genomic_DNA"/>
</dbReference>
<proteinExistence type="inferred from homology"/>
<evidence type="ECO:0000256" key="6">
    <source>
        <dbReference type="ARBA" id="ARBA00022729"/>
    </source>
</evidence>
<feature type="chain" id="PRO_5044250037" description="Ribophorin II" evidence="13">
    <location>
        <begin position="21"/>
        <end position="276"/>
    </location>
</feature>
<evidence type="ECO:0000256" key="10">
    <source>
        <dbReference type="ARBA" id="ARBA00030078"/>
    </source>
</evidence>
<evidence type="ECO:0000256" key="9">
    <source>
        <dbReference type="ARBA" id="ARBA00023136"/>
    </source>
</evidence>
<keyword evidence="6 13" id="KW-0732">Signal</keyword>
<organism evidence="16 17">
    <name type="scientific">Thelephora terrestris</name>
    <dbReference type="NCBI Taxonomy" id="56493"/>
    <lineage>
        <taxon>Eukaryota</taxon>
        <taxon>Fungi</taxon>
        <taxon>Dikarya</taxon>
        <taxon>Basidiomycota</taxon>
        <taxon>Agaricomycotina</taxon>
        <taxon>Agaricomycetes</taxon>
        <taxon>Thelephorales</taxon>
        <taxon>Thelephoraceae</taxon>
        <taxon>Thelephora</taxon>
    </lineage>
</organism>
<evidence type="ECO:0000256" key="13">
    <source>
        <dbReference type="SAM" id="SignalP"/>
    </source>
</evidence>
<accession>A0A9P6HLI3</accession>
<feature type="signal peptide" evidence="13">
    <location>
        <begin position="1"/>
        <end position="20"/>
    </location>
</feature>
<evidence type="ECO:0000259" key="14">
    <source>
        <dbReference type="Pfam" id="PF23860"/>
    </source>
</evidence>
<dbReference type="AlphaFoldDB" id="A0A9P6HLI3"/>
<feature type="transmembrane region" description="Helical" evidence="12">
    <location>
        <begin position="184"/>
        <end position="208"/>
    </location>
</feature>
<evidence type="ECO:0000313" key="16">
    <source>
        <dbReference type="EMBL" id="KAF9787965.1"/>
    </source>
</evidence>
<evidence type="ECO:0000256" key="3">
    <source>
        <dbReference type="ARBA" id="ARBA00004922"/>
    </source>
</evidence>
<evidence type="ECO:0000256" key="1">
    <source>
        <dbReference type="ARBA" id="ARBA00002791"/>
    </source>
</evidence>
<feature type="transmembrane region" description="Helical" evidence="12">
    <location>
        <begin position="220"/>
        <end position="239"/>
    </location>
</feature>
<comment type="function">
    <text evidence="1">Subunit of the oligosaccharyl transferase (OST) complex that catalyzes the initial transfer of a defined glycan (Glc(3)Man(9)GlcNAc(2) in eukaryotes) from the lipid carrier dolichol-pyrophosphate to an asparagine residue within an Asn-X-Ser/Thr consensus motif in nascent polypeptide chains, the first step in protein N-glycosylation. N-glycosylation occurs cotranslationally and the complex associates with the Sec61 complex at the channel-forming translocon complex that mediates protein translocation across the endoplasmic reticulum (ER). All subunits are required for a maximal enzyme activity.</text>
</comment>
<comment type="similarity">
    <text evidence="4">Belongs to the SWP1 family.</text>
</comment>
<reference evidence="16" key="2">
    <citation type="submission" date="2020-11" db="EMBL/GenBank/DDBJ databases">
        <authorList>
            <consortium name="DOE Joint Genome Institute"/>
            <person name="Kuo A."/>
            <person name="Miyauchi S."/>
            <person name="Kiss E."/>
            <person name="Drula E."/>
            <person name="Kohler A."/>
            <person name="Sanchez-Garcia M."/>
            <person name="Andreopoulos B."/>
            <person name="Barry K.W."/>
            <person name="Bonito G."/>
            <person name="Buee M."/>
            <person name="Carver A."/>
            <person name="Chen C."/>
            <person name="Cichocki N."/>
            <person name="Clum A."/>
            <person name="Culley D."/>
            <person name="Crous P.W."/>
            <person name="Fauchery L."/>
            <person name="Girlanda M."/>
            <person name="Hayes R."/>
            <person name="Keri Z."/>
            <person name="Labutti K."/>
            <person name="Lipzen A."/>
            <person name="Lombard V."/>
            <person name="Magnuson J."/>
            <person name="Maillard F."/>
            <person name="Morin E."/>
            <person name="Murat C."/>
            <person name="Nolan M."/>
            <person name="Ohm R."/>
            <person name="Pangilinan J."/>
            <person name="Pereira M."/>
            <person name="Perotto S."/>
            <person name="Peter M."/>
            <person name="Riley R."/>
            <person name="Sitrit Y."/>
            <person name="Stielow B."/>
            <person name="Szollosi G."/>
            <person name="Zifcakova L."/>
            <person name="Stursova M."/>
            <person name="Spatafora J.W."/>
            <person name="Tedersoo L."/>
            <person name="Vaario L.-M."/>
            <person name="Yamada A."/>
            <person name="Yan M."/>
            <person name="Wang P."/>
            <person name="Xu J."/>
            <person name="Bruns T."/>
            <person name="Baldrian P."/>
            <person name="Vilgalys R."/>
            <person name="Henrissat B."/>
            <person name="Grigoriev I.V."/>
            <person name="Hibbett D."/>
            <person name="Nagy L.G."/>
            <person name="Martin F.M."/>
        </authorList>
    </citation>
    <scope>NUCLEOTIDE SEQUENCE</scope>
    <source>
        <strain evidence="16">UH-Tt-Lm1</strain>
    </source>
</reference>
<reference evidence="16" key="1">
    <citation type="journal article" date="2020" name="Nat. Commun.">
        <title>Large-scale genome sequencing of mycorrhizal fungi provides insights into the early evolution of symbiotic traits.</title>
        <authorList>
            <person name="Miyauchi S."/>
            <person name="Kiss E."/>
            <person name="Kuo A."/>
            <person name="Drula E."/>
            <person name="Kohler A."/>
            <person name="Sanchez-Garcia M."/>
            <person name="Morin E."/>
            <person name="Andreopoulos B."/>
            <person name="Barry K.W."/>
            <person name="Bonito G."/>
            <person name="Buee M."/>
            <person name="Carver A."/>
            <person name="Chen C."/>
            <person name="Cichocki N."/>
            <person name="Clum A."/>
            <person name="Culley D."/>
            <person name="Crous P.W."/>
            <person name="Fauchery L."/>
            <person name="Girlanda M."/>
            <person name="Hayes R.D."/>
            <person name="Keri Z."/>
            <person name="LaButti K."/>
            <person name="Lipzen A."/>
            <person name="Lombard V."/>
            <person name="Magnuson J."/>
            <person name="Maillard F."/>
            <person name="Murat C."/>
            <person name="Nolan M."/>
            <person name="Ohm R.A."/>
            <person name="Pangilinan J."/>
            <person name="Pereira M.F."/>
            <person name="Perotto S."/>
            <person name="Peter M."/>
            <person name="Pfister S."/>
            <person name="Riley R."/>
            <person name="Sitrit Y."/>
            <person name="Stielow J.B."/>
            <person name="Szollosi G."/>
            <person name="Zifcakova L."/>
            <person name="Stursova M."/>
            <person name="Spatafora J.W."/>
            <person name="Tedersoo L."/>
            <person name="Vaario L.M."/>
            <person name="Yamada A."/>
            <person name="Yan M."/>
            <person name="Wang P."/>
            <person name="Xu J."/>
            <person name="Bruns T."/>
            <person name="Baldrian P."/>
            <person name="Vilgalys R."/>
            <person name="Dunand C."/>
            <person name="Henrissat B."/>
            <person name="Grigoriev I.V."/>
            <person name="Hibbett D."/>
            <person name="Nagy L.G."/>
            <person name="Martin F.M."/>
        </authorList>
    </citation>
    <scope>NUCLEOTIDE SEQUENCE</scope>
    <source>
        <strain evidence="16">UH-Tt-Lm1</strain>
    </source>
</reference>
<comment type="caution">
    <text evidence="16">The sequence shown here is derived from an EMBL/GenBank/DDBJ whole genome shotgun (WGS) entry which is preliminary data.</text>
</comment>
<evidence type="ECO:0000256" key="5">
    <source>
        <dbReference type="ARBA" id="ARBA00022692"/>
    </source>
</evidence>
<comment type="subcellular location">
    <subcellularLocation>
        <location evidence="2">Endoplasmic reticulum membrane</location>
        <topology evidence="2">Multi-pass membrane protein</topology>
    </subcellularLocation>
</comment>
<name>A0A9P6HLI3_9AGAM</name>
<feature type="domain" description="Ribophorin II C-terminal" evidence="15">
    <location>
        <begin position="175"/>
        <end position="270"/>
    </location>
</feature>
<dbReference type="InterPro" id="IPR056790">
    <property type="entry name" value="Ribophorin_II_C"/>
</dbReference>
<dbReference type="Proteomes" id="UP000736335">
    <property type="component" value="Unassembled WGS sequence"/>
</dbReference>
<sequence>MKSPMLVVLLAFVASTYAAALALQSPKFTVSSPNGDQIRSEPISLTKKSSPVRLGPQDVLRVTFQVTENDGGTGVQPHQAFLRFYDNISGEDGLQPVRVTSNGKARFELNMARPPSSFPPTSPDSVLKVSLIIGSFVHKPLAVDLFDLIVPASQPVASHPEEVYYHPQPVIEHTFRPEQKTPPAFISAVFSALVLAPWVVLVGLWSQLSPKVPNLFSLKIIPFTATLGAFELLLVWYWVDLRLGQVLLYGAGLGIVAVFTGKTALVQVGKLRKGSI</sequence>
<keyword evidence="9 12" id="KW-0472">Membrane</keyword>
<keyword evidence="5 12" id="KW-0812">Transmembrane</keyword>
<dbReference type="Pfam" id="PF23860">
    <property type="entry name" value="Ribophorin_II_3rd"/>
    <property type="match status" value="1"/>
</dbReference>
<evidence type="ECO:0000256" key="4">
    <source>
        <dbReference type="ARBA" id="ARBA00009038"/>
    </source>
</evidence>
<evidence type="ECO:0000259" key="15">
    <source>
        <dbReference type="Pfam" id="PF25147"/>
    </source>
</evidence>
<keyword evidence="7" id="KW-0256">Endoplasmic reticulum</keyword>
<dbReference type="OrthoDB" id="432292at2759"/>
<comment type="pathway">
    <text evidence="3">Protein modification; protein glycosylation.</text>
</comment>
<dbReference type="InterPro" id="IPR055374">
    <property type="entry name" value="Ribophorin_II_3rd"/>
</dbReference>
<dbReference type="GO" id="GO:0006487">
    <property type="term" value="P:protein N-linked glycosylation"/>
    <property type="evidence" value="ECO:0007669"/>
    <property type="project" value="TreeGrafter"/>
</dbReference>
<evidence type="ECO:0000256" key="8">
    <source>
        <dbReference type="ARBA" id="ARBA00022989"/>
    </source>
</evidence>
<evidence type="ECO:0000256" key="11">
    <source>
        <dbReference type="ARBA" id="ARBA00032139"/>
    </source>
</evidence>
<dbReference type="InterPro" id="IPR008814">
    <property type="entry name" value="Swp1"/>
</dbReference>
<evidence type="ECO:0000256" key="2">
    <source>
        <dbReference type="ARBA" id="ARBA00004477"/>
    </source>
</evidence>
<keyword evidence="8 12" id="KW-1133">Transmembrane helix</keyword>